<protein>
    <recommendedName>
        <fullName evidence="3">Preprotein translocase subunit SecB</fullName>
    </recommendedName>
</protein>
<accession>A0ABS1L2J3</accession>
<organism evidence="1 2">
    <name type="scientific">Chryseolinea lacunae</name>
    <dbReference type="NCBI Taxonomy" id="2801331"/>
    <lineage>
        <taxon>Bacteria</taxon>
        <taxon>Pseudomonadati</taxon>
        <taxon>Bacteroidota</taxon>
        <taxon>Cytophagia</taxon>
        <taxon>Cytophagales</taxon>
        <taxon>Fulvivirgaceae</taxon>
        <taxon>Chryseolinea</taxon>
    </lineage>
</organism>
<keyword evidence="2" id="KW-1185">Reference proteome</keyword>
<proteinExistence type="predicted"/>
<evidence type="ECO:0000313" key="1">
    <source>
        <dbReference type="EMBL" id="MBL0745934.1"/>
    </source>
</evidence>
<reference evidence="1 2" key="1">
    <citation type="submission" date="2021-01" db="EMBL/GenBank/DDBJ databases">
        <title>Chryseolinea sp. Jin1 Genome sequencing and assembly.</title>
        <authorList>
            <person name="Kim I."/>
        </authorList>
    </citation>
    <scope>NUCLEOTIDE SEQUENCE [LARGE SCALE GENOMIC DNA]</scope>
    <source>
        <strain evidence="1 2">Jin1</strain>
    </source>
</reference>
<gene>
    <name evidence="1" type="ORF">JI741_32170</name>
</gene>
<dbReference type="EMBL" id="JAERRB010000022">
    <property type="protein sequence ID" value="MBL0745934.1"/>
    <property type="molecule type" value="Genomic_DNA"/>
</dbReference>
<dbReference type="Proteomes" id="UP000613030">
    <property type="component" value="Unassembled WGS sequence"/>
</dbReference>
<dbReference type="RefSeq" id="WP_202016677.1">
    <property type="nucleotide sequence ID" value="NZ_JAERRB010000022.1"/>
</dbReference>
<sequence length="162" mass="18142">MESEERINVNVKIKAIRLLSFKLVEPKKPYDTNKVNFQLVFNITDSPKDAGEFTIDLIVNIFSDQTQSVSLGTIRTNGEYRIGDFDQIKEKINPNFIMPIFLGTQISTTRGLLIAQTQGTFLDGIFIPIVNPNILYQQAFAQHGSGTQHGMPQHGMGNQVTI</sequence>
<comment type="caution">
    <text evidence="1">The sequence shown here is derived from an EMBL/GenBank/DDBJ whole genome shotgun (WGS) entry which is preliminary data.</text>
</comment>
<evidence type="ECO:0000313" key="2">
    <source>
        <dbReference type="Proteomes" id="UP000613030"/>
    </source>
</evidence>
<evidence type="ECO:0008006" key="3">
    <source>
        <dbReference type="Google" id="ProtNLM"/>
    </source>
</evidence>
<name>A0ABS1L2J3_9BACT</name>